<name>K2RGA0_MACPH</name>
<organism evidence="2 3">
    <name type="scientific">Macrophomina phaseolina (strain MS6)</name>
    <name type="common">Charcoal rot fungus</name>
    <dbReference type="NCBI Taxonomy" id="1126212"/>
    <lineage>
        <taxon>Eukaryota</taxon>
        <taxon>Fungi</taxon>
        <taxon>Dikarya</taxon>
        <taxon>Ascomycota</taxon>
        <taxon>Pezizomycotina</taxon>
        <taxon>Dothideomycetes</taxon>
        <taxon>Dothideomycetes incertae sedis</taxon>
        <taxon>Botryosphaeriales</taxon>
        <taxon>Botryosphaeriaceae</taxon>
        <taxon>Macrophomina</taxon>
    </lineage>
</organism>
<comment type="caution">
    <text evidence="2">The sequence shown here is derived from an EMBL/GenBank/DDBJ whole genome shotgun (WGS) entry which is preliminary data.</text>
</comment>
<feature type="region of interest" description="Disordered" evidence="1">
    <location>
        <begin position="229"/>
        <end position="253"/>
    </location>
</feature>
<accession>K2RGA0</accession>
<reference evidence="2 3" key="1">
    <citation type="journal article" date="2012" name="BMC Genomics">
        <title>Tools to kill: Genome of one of the most destructive plant pathogenic fungi Macrophomina phaseolina.</title>
        <authorList>
            <person name="Islam M.S."/>
            <person name="Haque M.S."/>
            <person name="Islam M.M."/>
            <person name="Emdad E.M."/>
            <person name="Halim A."/>
            <person name="Hossen Q.M.M."/>
            <person name="Hossain M.Z."/>
            <person name="Ahmed B."/>
            <person name="Rahim S."/>
            <person name="Rahman M.S."/>
            <person name="Alam M.M."/>
            <person name="Hou S."/>
            <person name="Wan X."/>
            <person name="Saito J.A."/>
            <person name="Alam M."/>
        </authorList>
    </citation>
    <scope>NUCLEOTIDE SEQUENCE [LARGE SCALE GENOMIC DNA]</scope>
    <source>
        <strain evidence="2 3">MS6</strain>
    </source>
</reference>
<dbReference type="Proteomes" id="UP000007129">
    <property type="component" value="Unassembled WGS sequence"/>
</dbReference>
<dbReference type="InParanoid" id="K2RGA0"/>
<sequence length="303" mass="32796">MASPTPPSSDDLPGSIKNASSLLQWRSDVGDVGRLGCAFPTQACRVFSHIGFDDSQQTGLFRISVPVALKNAGDNRKSVLYIYIDPEHISHLQRLPLDDGETTQLGVSALVSHARECTSPDDIIALQFLLKQHVTIVGVKGTVSLTPKSKAAGKILESLRSLSLATNITVYLPNNGTLSRHVDGLCASATRGSLTALQRHTFDTLYGGAGGVDIGNLLARFGHGSIQNPETHPPPYDDLSPTAEPKPSLPRKRKSDLCNCLLRSCVSFRRQHFHLLCRANNLVVCCVVLFHSAYKLCTRTCAE</sequence>
<dbReference type="OrthoDB" id="47007at2759"/>
<protein>
    <submittedName>
        <fullName evidence="2">Uncharacterized protein</fullName>
    </submittedName>
</protein>
<dbReference type="AlphaFoldDB" id="K2RGA0"/>
<dbReference type="eggNOG" id="ENOG502RJ31">
    <property type="taxonomic scope" value="Eukaryota"/>
</dbReference>
<dbReference type="STRING" id="1126212.K2RGA0"/>
<dbReference type="EMBL" id="AHHD01000388">
    <property type="protein sequence ID" value="EKG13633.1"/>
    <property type="molecule type" value="Genomic_DNA"/>
</dbReference>
<gene>
    <name evidence="2" type="ORF">MPH_09215</name>
</gene>
<evidence type="ECO:0000256" key="1">
    <source>
        <dbReference type="SAM" id="MobiDB-lite"/>
    </source>
</evidence>
<dbReference type="HOGENOM" id="CLU_918522_0_0_1"/>
<evidence type="ECO:0000313" key="2">
    <source>
        <dbReference type="EMBL" id="EKG13633.1"/>
    </source>
</evidence>
<evidence type="ECO:0000313" key="3">
    <source>
        <dbReference type="Proteomes" id="UP000007129"/>
    </source>
</evidence>
<dbReference type="VEuPathDB" id="FungiDB:MPH_09215"/>
<proteinExistence type="predicted"/>